<gene>
    <name evidence="1" type="ORF">HDF22_000568</name>
</gene>
<dbReference type="Proteomes" id="UP000548326">
    <property type="component" value="Unassembled WGS sequence"/>
</dbReference>
<comment type="caution">
    <text evidence="1">The sequence shown here is derived from an EMBL/GenBank/DDBJ whole genome shotgun (WGS) entry which is preliminary data.</text>
</comment>
<dbReference type="AlphaFoldDB" id="A0A841J605"/>
<name>A0A841J605_9SPHI</name>
<dbReference type="EMBL" id="JACHCA010000002">
    <property type="protein sequence ID" value="MBB6126463.1"/>
    <property type="molecule type" value="Genomic_DNA"/>
</dbReference>
<evidence type="ECO:0000313" key="1">
    <source>
        <dbReference type="EMBL" id="MBB6126463.1"/>
    </source>
</evidence>
<dbReference type="PANTHER" id="PTHR36974">
    <property type="entry name" value="MEMBRANE PROTEIN-RELATED"/>
    <property type="match status" value="1"/>
</dbReference>
<accession>A0A841J605</accession>
<proteinExistence type="predicted"/>
<dbReference type="PANTHER" id="PTHR36974:SF1">
    <property type="entry name" value="DOXX FAMILY MEMBRANE PROTEIN"/>
    <property type="match status" value="1"/>
</dbReference>
<sequence>MSHLTFARKDFLAQVPDWVPLKTDDTVMYSGMVEIALGSALVFTPEKYKRNVGKVAAAFFTAVFPGNISQFVHKRNAFGLNPDLKRFVQLLFQPALVYWAARSTGNID</sequence>
<protein>
    <submittedName>
        <fullName evidence="1">Putative membrane protein</fullName>
    </submittedName>
</protein>
<evidence type="ECO:0000313" key="2">
    <source>
        <dbReference type="Proteomes" id="UP000548326"/>
    </source>
</evidence>
<organism evidence="1 2">
    <name type="scientific">Mucilaginibacter lappiensis</name>
    <dbReference type="NCBI Taxonomy" id="354630"/>
    <lineage>
        <taxon>Bacteria</taxon>
        <taxon>Pseudomonadati</taxon>
        <taxon>Bacteroidota</taxon>
        <taxon>Sphingobacteriia</taxon>
        <taxon>Sphingobacteriales</taxon>
        <taxon>Sphingobacteriaceae</taxon>
        <taxon>Mucilaginibacter</taxon>
    </lineage>
</organism>
<reference evidence="1 2" key="1">
    <citation type="submission" date="2020-08" db="EMBL/GenBank/DDBJ databases">
        <title>Genomic Encyclopedia of Type Strains, Phase IV (KMG-V): Genome sequencing to study the core and pangenomes of soil and plant-associated prokaryotes.</title>
        <authorList>
            <person name="Whitman W."/>
        </authorList>
    </citation>
    <scope>NUCLEOTIDE SEQUENCE [LARGE SCALE GENOMIC DNA]</scope>
    <source>
        <strain evidence="1 2">MP601</strain>
    </source>
</reference>
<dbReference type="RefSeq" id="WP_260170789.1">
    <property type="nucleotide sequence ID" value="NZ_JACHCA010000002.1"/>
</dbReference>